<name>A0ABQ8H687_9ROSI</name>
<keyword evidence="2" id="KW-0812">Transmembrane</keyword>
<sequence>MMEEEGLGVSSSLYIYTLRYRHVDLRANTSKHFIYSFIKKKASKKCSIAWAIFLVFVLFLTSQVTARALPCPHRSGAQGSHPCGPGSSDRESRPQSRSKVHGSLPGHAHGNFVRPPPLRG</sequence>
<keyword evidence="4" id="KW-1185">Reference proteome</keyword>
<evidence type="ECO:0000256" key="2">
    <source>
        <dbReference type="SAM" id="Phobius"/>
    </source>
</evidence>
<gene>
    <name evidence="3" type="ORF">JRO89_XS13G0028300</name>
</gene>
<evidence type="ECO:0000313" key="3">
    <source>
        <dbReference type="EMBL" id="KAH7549410.1"/>
    </source>
</evidence>
<proteinExistence type="predicted"/>
<organism evidence="3 4">
    <name type="scientific">Xanthoceras sorbifolium</name>
    <dbReference type="NCBI Taxonomy" id="99658"/>
    <lineage>
        <taxon>Eukaryota</taxon>
        <taxon>Viridiplantae</taxon>
        <taxon>Streptophyta</taxon>
        <taxon>Embryophyta</taxon>
        <taxon>Tracheophyta</taxon>
        <taxon>Spermatophyta</taxon>
        <taxon>Magnoliopsida</taxon>
        <taxon>eudicotyledons</taxon>
        <taxon>Gunneridae</taxon>
        <taxon>Pentapetalae</taxon>
        <taxon>rosids</taxon>
        <taxon>malvids</taxon>
        <taxon>Sapindales</taxon>
        <taxon>Sapindaceae</taxon>
        <taxon>Xanthoceroideae</taxon>
        <taxon>Xanthoceras</taxon>
    </lineage>
</organism>
<dbReference type="Proteomes" id="UP000827721">
    <property type="component" value="Unassembled WGS sequence"/>
</dbReference>
<protein>
    <submittedName>
        <fullName evidence="3">Uncharacterized protein</fullName>
    </submittedName>
</protein>
<comment type="caution">
    <text evidence="3">The sequence shown here is derived from an EMBL/GenBank/DDBJ whole genome shotgun (WGS) entry which is preliminary data.</text>
</comment>
<dbReference type="EMBL" id="JAFEMO010000013">
    <property type="protein sequence ID" value="KAH7549410.1"/>
    <property type="molecule type" value="Genomic_DNA"/>
</dbReference>
<evidence type="ECO:0000313" key="4">
    <source>
        <dbReference type="Proteomes" id="UP000827721"/>
    </source>
</evidence>
<reference evidence="3 4" key="1">
    <citation type="submission" date="2021-02" db="EMBL/GenBank/DDBJ databases">
        <title>Plant Genome Project.</title>
        <authorList>
            <person name="Zhang R.-G."/>
        </authorList>
    </citation>
    <scope>NUCLEOTIDE SEQUENCE [LARGE SCALE GENOMIC DNA]</scope>
    <source>
        <tissue evidence="3">Leaves</tissue>
    </source>
</reference>
<evidence type="ECO:0000256" key="1">
    <source>
        <dbReference type="SAM" id="MobiDB-lite"/>
    </source>
</evidence>
<accession>A0ABQ8H687</accession>
<feature type="transmembrane region" description="Helical" evidence="2">
    <location>
        <begin position="48"/>
        <end position="66"/>
    </location>
</feature>
<keyword evidence="2" id="KW-0472">Membrane</keyword>
<feature type="region of interest" description="Disordered" evidence="1">
    <location>
        <begin position="71"/>
        <end position="120"/>
    </location>
</feature>
<keyword evidence="2" id="KW-1133">Transmembrane helix</keyword>